<organism evidence="2 3">
    <name type="scientific">Nocardia jiangsuensis</name>
    <dbReference type="NCBI Taxonomy" id="1691563"/>
    <lineage>
        <taxon>Bacteria</taxon>
        <taxon>Bacillati</taxon>
        <taxon>Actinomycetota</taxon>
        <taxon>Actinomycetes</taxon>
        <taxon>Mycobacteriales</taxon>
        <taxon>Nocardiaceae</taxon>
        <taxon>Nocardia</taxon>
    </lineage>
</organism>
<reference evidence="3" key="1">
    <citation type="journal article" date="2019" name="Int. J. Syst. Evol. Microbiol.">
        <title>The Global Catalogue of Microorganisms (GCM) 10K type strain sequencing project: providing services to taxonomists for standard genome sequencing and annotation.</title>
        <authorList>
            <consortium name="The Broad Institute Genomics Platform"/>
            <consortium name="The Broad Institute Genome Sequencing Center for Infectious Disease"/>
            <person name="Wu L."/>
            <person name="Ma J."/>
        </authorList>
    </citation>
    <scope>NUCLEOTIDE SEQUENCE [LARGE SCALE GENOMIC DNA]</scope>
    <source>
        <strain evidence="3">CGMCC 4.7330</strain>
    </source>
</reference>
<evidence type="ECO:0000313" key="3">
    <source>
        <dbReference type="Proteomes" id="UP001595696"/>
    </source>
</evidence>
<dbReference type="Pfam" id="PF11716">
    <property type="entry name" value="MDMPI_N"/>
    <property type="match status" value="1"/>
</dbReference>
<keyword evidence="3" id="KW-1185">Reference proteome</keyword>
<dbReference type="EMBL" id="JBHSAX010000014">
    <property type="protein sequence ID" value="MFC3963438.1"/>
    <property type="molecule type" value="Genomic_DNA"/>
</dbReference>
<dbReference type="RefSeq" id="WP_378613184.1">
    <property type="nucleotide sequence ID" value="NZ_JBHSAX010000014.1"/>
</dbReference>
<name>A0ABV8DU59_9NOCA</name>
<dbReference type="Gene3D" id="1.20.120.450">
    <property type="entry name" value="dinb family like domain"/>
    <property type="match status" value="1"/>
</dbReference>
<proteinExistence type="predicted"/>
<keyword evidence="2" id="KW-0413">Isomerase</keyword>
<sequence length="210" mass="22649">MERAEIMEWTREVRLAVAGLLATLEPAEWQVESLCPAWTMHELAAHLTLSTRDTLRGALRAAVRARFDFDRMTAEQAKERATRFTSAELVAQIREDAGSPRRAPGAGPLDPLADFLVHSQDIARPLGRGHAVPLAPTLAALDHVRTSMFWGARTRLRGIRLVATDCDWTGGDGPDELRGTACDLLLVASGRPAGLVGMAGPGVQRVAAAL</sequence>
<gene>
    <name evidence="2" type="ORF">ACFO0B_15710</name>
</gene>
<comment type="caution">
    <text evidence="2">The sequence shown here is derived from an EMBL/GenBank/DDBJ whole genome shotgun (WGS) entry which is preliminary data.</text>
</comment>
<dbReference type="Proteomes" id="UP001595696">
    <property type="component" value="Unassembled WGS sequence"/>
</dbReference>
<dbReference type="InterPro" id="IPR034660">
    <property type="entry name" value="DinB/YfiT-like"/>
</dbReference>
<dbReference type="InterPro" id="IPR017517">
    <property type="entry name" value="Maleyloyr_isom"/>
</dbReference>
<evidence type="ECO:0000259" key="1">
    <source>
        <dbReference type="Pfam" id="PF11716"/>
    </source>
</evidence>
<dbReference type="NCBIfam" id="TIGR03083">
    <property type="entry name" value="maleylpyruvate isomerase family mycothiol-dependent enzyme"/>
    <property type="match status" value="1"/>
</dbReference>
<feature type="domain" description="Mycothiol-dependent maleylpyruvate isomerase metal-binding" evidence="1">
    <location>
        <begin position="13"/>
        <end position="111"/>
    </location>
</feature>
<dbReference type="InterPro" id="IPR024344">
    <property type="entry name" value="MDMPI_metal-binding"/>
</dbReference>
<dbReference type="SUPFAM" id="SSF109854">
    <property type="entry name" value="DinB/YfiT-like putative metalloenzymes"/>
    <property type="match status" value="1"/>
</dbReference>
<protein>
    <submittedName>
        <fullName evidence="2">Maleylpyruvate isomerase family mycothiol-dependent enzyme</fullName>
    </submittedName>
</protein>
<evidence type="ECO:0000313" key="2">
    <source>
        <dbReference type="EMBL" id="MFC3963438.1"/>
    </source>
</evidence>
<dbReference type="GO" id="GO:0016853">
    <property type="term" value="F:isomerase activity"/>
    <property type="evidence" value="ECO:0007669"/>
    <property type="project" value="UniProtKB-KW"/>
</dbReference>
<accession>A0ABV8DU59</accession>